<dbReference type="GO" id="GO:0000978">
    <property type="term" value="F:RNA polymerase II cis-regulatory region sequence-specific DNA binding"/>
    <property type="evidence" value="ECO:0007669"/>
    <property type="project" value="TreeGrafter"/>
</dbReference>
<name>E4WW51_OIKDI</name>
<reference evidence="9" key="1">
    <citation type="journal article" date="2010" name="Science">
        <title>Plasticity of animal genome architecture unmasked by rapid evolution of a pelagic tunicate.</title>
        <authorList>
            <person name="Denoeud F."/>
            <person name="Henriet S."/>
            <person name="Mungpakdee S."/>
            <person name="Aury J.M."/>
            <person name="Da Silva C."/>
            <person name="Brinkmann H."/>
            <person name="Mikhaleva J."/>
            <person name="Olsen L.C."/>
            <person name="Jubin C."/>
            <person name="Canestro C."/>
            <person name="Bouquet J.M."/>
            <person name="Danks G."/>
            <person name="Poulain J."/>
            <person name="Campsteijn C."/>
            <person name="Adamski M."/>
            <person name="Cross I."/>
            <person name="Yadetie F."/>
            <person name="Muffato M."/>
            <person name="Louis A."/>
            <person name="Butcher S."/>
            <person name="Tsagkogeorga G."/>
            <person name="Konrad A."/>
            <person name="Singh S."/>
            <person name="Jensen M.F."/>
            <person name="Cong E.H."/>
            <person name="Eikeseth-Otteraa H."/>
            <person name="Noel B."/>
            <person name="Anthouard V."/>
            <person name="Porcel B.M."/>
            <person name="Kachouri-Lafond R."/>
            <person name="Nishino A."/>
            <person name="Ugolini M."/>
            <person name="Chourrout P."/>
            <person name="Nishida H."/>
            <person name="Aasland R."/>
            <person name="Huzurbazar S."/>
            <person name="Westhof E."/>
            <person name="Delsuc F."/>
            <person name="Lehrach H."/>
            <person name="Reinhardt R."/>
            <person name="Weissenbach J."/>
            <person name="Roy S.W."/>
            <person name="Artiguenave F."/>
            <person name="Postlethwait J.H."/>
            <person name="Manak J.R."/>
            <person name="Thompson E.M."/>
            <person name="Jaillon O."/>
            <person name="Du Pasquier L."/>
            <person name="Boudinot P."/>
            <person name="Liberles D.A."/>
            <person name="Volff J.N."/>
            <person name="Philippe H."/>
            <person name="Lenhard B."/>
            <person name="Roest Crollius H."/>
            <person name="Wincker P."/>
            <person name="Chourrout D."/>
        </authorList>
    </citation>
    <scope>NUCLEOTIDE SEQUENCE [LARGE SCALE GENOMIC DNA]</scope>
</reference>
<evidence type="ECO:0000256" key="5">
    <source>
        <dbReference type="ARBA" id="ARBA00023242"/>
    </source>
</evidence>
<dbReference type="SMART" id="SM00389">
    <property type="entry name" value="HOX"/>
    <property type="match status" value="1"/>
</dbReference>
<dbReference type="GO" id="GO:0005667">
    <property type="term" value="C:transcription regulator complex"/>
    <property type="evidence" value="ECO:0007669"/>
    <property type="project" value="TreeGrafter"/>
</dbReference>
<evidence type="ECO:0000259" key="8">
    <source>
        <dbReference type="PROSITE" id="PS50071"/>
    </source>
</evidence>
<gene>
    <name evidence="9" type="ORF">GSOID_T00009116001</name>
</gene>
<dbReference type="GO" id="GO:0000981">
    <property type="term" value="F:DNA-binding transcription factor activity, RNA polymerase II-specific"/>
    <property type="evidence" value="ECO:0007669"/>
    <property type="project" value="InterPro"/>
</dbReference>
<keyword evidence="3 6" id="KW-0238">DNA-binding</keyword>
<comment type="similarity">
    <text evidence="1">Belongs to the SIX/Sine oculis homeobox family.</text>
</comment>
<evidence type="ECO:0000256" key="3">
    <source>
        <dbReference type="ARBA" id="ARBA00023125"/>
    </source>
</evidence>
<dbReference type="GO" id="GO:0005634">
    <property type="term" value="C:nucleus"/>
    <property type="evidence" value="ECO:0007669"/>
    <property type="project" value="UniProtKB-SubCell"/>
</dbReference>
<dbReference type="SUPFAM" id="SSF46689">
    <property type="entry name" value="Homeodomain-like"/>
    <property type="match status" value="1"/>
</dbReference>
<organism evidence="9">
    <name type="scientific">Oikopleura dioica</name>
    <name type="common">Tunicate</name>
    <dbReference type="NCBI Taxonomy" id="34765"/>
    <lineage>
        <taxon>Eukaryota</taxon>
        <taxon>Metazoa</taxon>
        <taxon>Chordata</taxon>
        <taxon>Tunicata</taxon>
        <taxon>Appendicularia</taxon>
        <taxon>Copelata</taxon>
        <taxon>Oikopleuridae</taxon>
        <taxon>Oikopleura</taxon>
    </lineage>
</organism>
<dbReference type="InParanoid" id="E4WW51"/>
<feature type="compositionally biased region" description="Low complexity" evidence="7">
    <location>
        <begin position="1"/>
        <end position="28"/>
    </location>
</feature>
<evidence type="ECO:0000313" key="10">
    <source>
        <dbReference type="Proteomes" id="UP000001307"/>
    </source>
</evidence>
<accession>E4WW51</accession>
<dbReference type="EMBL" id="FN653017">
    <property type="protein sequence ID" value="CBY21354.1"/>
    <property type="molecule type" value="Genomic_DNA"/>
</dbReference>
<feature type="region of interest" description="Disordered" evidence="7">
    <location>
        <begin position="222"/>
        <end position="244"/>
    </location>
</feature>
<keyword evidence="10" id="KW-1185">Reference proteome</keyword>
<dbReference type="Pfam" id="PF16878">
    <property type="entry name" value="SIX1_SD"/>
    <property type="match status" value="1"/>
</dbReference>
<keyword evidence="5 6" id="KW-0539">Nucleus</keyword>
<evidence type="ECO:0000256" key="1">
    <source>
        <dbReference type="ARBA" id="ARBA00008161"/>
    </source>
</evidence>
<dbReference type="PROSITE" id="PS00027">
    <property type="entry name" value="HOMEOBOX_1"/>
    <property type="match status" value="1"/>
</dbReference>
<dbReference type="CDD" id="cd00086">
    <property type="entry name" value="homeodomain"/>
    <property type="match status" value="1"/>
</dbReference>
<dbReference type="AlphaFoldDB" id="E4WW51"/>
<dbReference type="InterPro" id="IPR031701">
    <property type="entry name" value="SIX1_SD"/>
</dbReference>
<evidence type="ECO:0000256" key="2">
    <source>
        <dbReference type="ARBA" id="ARBA00022473"/>
    </source>
</evidence>
<dbReference type="Gene3D" id="1.10.10.60">
    <property type="entry name" value="Homeodomain-like"/>
    <property type="match status" value="1"/>
</dbReference>
<dbReference type="Proteomes" id="UP000001307">
    <property type="component" value="Unassembled WGS sequence"/>
</dbReference>
<dbReference type="OrthoDB" id="3501850at2759"/>
<dbReference type="PANTHER" id="PTHR10390:SF61">
    <property type="entry name" value="HOMEOBOX PROTEIN SIX2"/>
    <property type="match status" value="1"/>
</dbReference>
<proteinExistence type="inferred from homology"/>
<evidence type="ECO:0000313" key="9">
    <source>
        <dbReference type="EMBL" id="CBY21354.1"/>
    </source>
</evidence>
<dbReference type="InterPro" id="IPR008422">
    <property type="entry name" value="KN_HD"/>
</dbReference>
<dbReference type="Pfam" id="PF05920">
    <property type="entry name" value="Homeobox_KN"/>
    <property type="match status" value="1"/>
</dbReference>
<feature type="DNA-binding region" description="Homeobox" evidence="6">
    <location>
        <begin position="176"/>
        <end position="235"/>
    </location>
</feature>
<comment type="subcellular location">
    <subcellularLocation>
        <location evidence="6">Nucleus</location>
    </subcellularLocation>
</comment>
<keyword evidence="4 6" id="KW-0371">Homeobox</keyword>
<dbReference type="InterPro" id="IPR009057">
    <property type="entry name" value="Homeodomain-like_sf"/>
</dbReference>
<evidence type="ECO:0000256" key="6">
    <source>
        <dbReference type="PROSITE-ProRule" id="PRU00108"/>
    </source>
</evidence>
<feature type="domain" description="Homeobox" evidence="8">
    <location>
        <begin position="174"/>
        <end position="234"/>
    </location>
</feature>
<dbReference type="InterPro" id="IPR017970">
    <property type="entry name" value="Homeobox_CS"/>
</dbReference>
<evidence type="ECO:0000256" key="7">
    <source>
        <dbReference type="SAM" id="MobiDB-lite"/>
    </source>
</evidence>
<feature type="region of interest" description="Disordered" evidence="7">
    <location>
        <begin position="1"/>
        <end position="31"/>
    </location>
</feature>
<sequence>MSLHQSSSTQQTQNPAQSSAQNQTNQAAVSRSQIVVQPNPAQAHQGTSGTATAVQASSAGLTIEQISCVCDVLQKSSAIDRLSRFIWSLPNCEVLQKHESVLKARAVVNFHRGNFRDLYKVLESHTFSPENHSKLQQLWLKAHYIEAEKLRGRPLGAVGKYRVRRKFPLPRTIWDGEETSYCFKEKSRAVLRDWYTHNPYPSPREKRELAEATGLTVTQVSNWFKNRRQRDRAAEQKDGNDMKPMMLLAPVSPGGSQIIHGRQESPIGYSFSEGDHHEQPWDELEEKPELNEFGHVMNSNPRSTIVQSHNAGMSHSQSHSQHPLTDTLQIAAQQITNPNPSNMVPMTSVNNQSQHMGGAMSHTASDPTGQFTGWYPSYVYSTHNSLITYSENNVLGIS</sequence>
<keyword evidence="2" id="KW-0217">Developmental protein</keyword>
<dbReference type="InterPro" id="IPR001356">
    <property type="entry name" value="HD"/>
</dbReference>
<evidence type="ECO:0000256" key="4">
    <source>
        <dbReference type="ARBA" id="ARBA00023155"/>
    </source>
</evidence>
<dbReference type="FunFam" id="1.10.10.60:FF:000063">
    <property type="entry name" value="SIX homeobox 2"/>
    <property type="match status" value="1"/>
</dbReference>
<dbReference type="PROSITE" id="PS50071">
    <property type="entry name" value="HOMEOBOX_2"/>
    <property type="match status" value="1"/>
</dbReference>
<dbReference type="PANTHER" id="PTHR10390">
    <property type="entry name" value="HOMEOBOX PROTEIN SIX"/>
    <property type="match status" value="1"/>
</dbReference>
<feature type="compositionally biased region" description="Basic and acidic residues" evidence="7">
    <location>
        <begin position="231"/>
        <end position="241"/>
    </location>
</feature>
<protein>
    <recommendedName>
        <fullName evidence="8">Homeobox domain-containing protein</fullName>
    </recommendedName>
</protein>